<evidence type="ECO:0000259" key="4">
    <source>
        <dbReference type="Pfam" id="PF08545"/>
    </source>
</evidence>
<evidence type="ECO:0000259" key="3">
    <source>
        <dbReference type="Pfam" id="PF08541"/>
    </source>
</evidence>
<keyword evidence="1 5" id="KW-0808">Transferase</keyword>
<dbReference type="Proteomes" id="UP000678679">
    <property type="component" value="Chromosome 2"/>
</dbReference>
<feature type="domain" description="Beta-ketoacyl-[acyl-carrier-protein] synthase III C-terminal" evidence="3">
    <location>
        <begin position="240"/>
        <end position="328"/>
    </location>
</feature>
<dbReference type="Pfam" id="PF08541">
    <property type="entry name" value="ACP_syn_III_C"/>
    <property type="match status" value="1"/>
</dbReference>
<dbReference type="GO" id="GO:0033818">
    <property type="term" value="F:beta-ketoacyl-acyl-carrier-protein synthase III activity"/>
    <property type="evidence" value="ECO:0007669"/>
    <property type="project" value="UniProtKB-EC"/>
</dbReference>
<dbReference type="KEGG" id="fya:KMW28_20990"/>
<protein>
    <submittedName>
        <fullName evidence="5">Beta-ketoacyl-ACP synthase 3</fullName>
        <ecNumber evidence="5">2.3.1.180</ecNumber>
    </submittedName>
</protein>
<dbReference type="NCBIfam" id="NF006829">
    <property type="entry name" value="PRK09352.1"/>
    <property type="match status" value="1"/>
</dbReference>
<feature type="domain" description="Beta-ketoacyl-[acyl-carrier-protein] synthase III N-terminal" evidence="4">
    <location>
        <begin position="108"/>
        <end position="188"/>
    </location>
</feature>
<evidence type="ECO:0000313" key="5">
    <source>
        <dbReference type="EMBL" id="QWG04901.1"/>
    </source>
</evidence>
<accession>A0AAX1NE61</accession>
<organism evidence="5 6">
    <name type="scientific">Flammeovirga yaeyamensis</name>
    <dbReference type="NCBI Taxonomy" id="367791"/>
    <lineage>
        <taxon>Bacteria</taxon>
        <taxon>Pseudomonadati</taxon>
        <taxon>Bacteroidota</taxon>
        <taxon>Cytophagia</taxon>
        <taxon>Cytophagales</taxon>
        <taxon>Flammeovirgaceae</taxon>
        <taxon>Flammeovirga</taxon>
    </lineage>
</organism>
<dbReference type="EMBL" id="CP076133">
    <property type="protein sequence ID" value="QWG04901.1"/>
    <property type="molecule type" value="Genomic_DNA"/>
</dbReference>
<dbReference type="InterPro" id="IPR013747">
    <property type="entry name" value="ACP_syn_III_C"/>
</dbReference>
<name>A0AAX1NE61_9BACT</name>
<dbReference type="GO" id="GO:0004315">
    <property type="term" value="F:3-oxoacyl-[acyl-carrier-protein] synthase activity"/>
    <property type="evidence" value="ECO:0007669"/>
    <property type="project" value="InterPro"/>
</dbReference>
<dbReference type="PANTHER" id="PTHR34069">
    <property type="entry name" value="3-OXOACYL-[ACYL-CARRIER-PROTEIN] SYNTHASE 3"/>
    <property type="match status" value="1"/>
</dbReference>
<sequence>MRKSKILGSGIFVPKRTISNQYFDEALGENVSDWLENNAQIYQRHWCEEDESVLDLCVQASKTALENAAVSVEEIDLIIVATDTPEYISPSTSTKLQDLLQAKNAAAFDVNSACAGFITALDIANKYIASDKKYNKVLVLGAYAMSKYLNKTDKKTVTLFADGAGAFIMGHTTDENEGYLTSNLISHGQYADWMGIYAGASHQPTTREVIENGDHQLKFIKRFPGDLNHTMWAKMARDLCEEINISPSEVDHYFFTQLNINSIIETMKLLDQPMEKTTTVMHQNGYTGSACIPMAFDEAIQKKKVKKGDLVFLIGSGGGLTFGSIAYQL</sequence>
<keyword evidence="6" id="KW-1185">Reference proteome</keyword>
<dbReference type="GO" id="GO:0044550">
    <property type="term" value="P:secondary metabolite biosynthetic process"/>
    <property type="evidence" value="ECO:0007669"/>
    <property type="project" value="TreeGrafter"/>
</dbReference>
<evidence type="ECO:0000256" key="1">
    <source>
        <dbReference type="ARBA" id="ARBA00022679"/>
    </source>
</evidence>
<dbReference type="CDD" id="cd00830">
    <property type="entry name" value="KAS_III"/>
    <property type="match status" value="1"/>
</dbReference>
<dbReference type="SUPFAM" id="SSF53901">
    <property type="entry name" value="Thiolase-like"/>
    <property type="match status" value="1"/>
</dbReference>
<reference evidence="5 6" key="1">
    <citation type="submission" date="2021-05" db="EMBL/GenBank/DDBJ databases">
        <title>Comparative genomic studies on the polysaccharide-degrading batcterial strains of the Flammeovirga genus.</title>
        <authorList>
            <person name="Zewei F."/>
            <person name="Zheng Z."/>
            <person name="Yu L."/>
            <person name="Ruyue G."/>
            <person name="Yanhong M."/>
            <person name="Yuanyuan C."/>
            <person name="Jingyan G."/>
            <person name="Wenjun H."/>
        </authorList>
    </citation>
    <scope>NUCLEOTIDE SEQUENCE [LARGE SCALE GENOMIC DNA]</scope>
    <source>
        <strain evidence="5 6">NBRC:100898</strain>
    </source>
</reference>
<dbReference type="InterPro" id="IPR013751">
    <property type="entry name" value="ACP_syn_III_N"/>
</dbReference>
<dbReference type="RefSeq" id="WP_169662399.1">
    <property type="nucleotide sequence ID" value="NZ_CP076133.1"/>
</dbReference>
<dbReference type="Pfam" id="PF08545">
    <property type="entry name" value="ACP_syn_III"/>
    <property type="match status" value="1"/>
</dbReference>
<evidence type="ECO:0000313" key="6">
    <source>
        <dbReference type="Proteomes" id="UP000678679"/>
    </source>
</evidence>
<dbReference type="PANTHER" id="PTHR34069:SF2">
    <property type="entry name" value="BETA-KETOACYL-[ACYL-CARRIER-PROTEIN] SYNTHASE III"/>
    <property type="match status" value="1"/>
</dbReference>
<gene>
    <name evidence="5" type="ORF">KMW28_20990</name>
</gene>
<dbReference type="GO" id="GO:0006633">
    <property type="term" value="P:fatty acid biosynthetic process"/>
    <property type="evidence" value="ECO:0007669"/>
    <property type="project" value="InterPro"/>
</dbReference>
<dbReference type="EC" id="2.3.1.180" evidence="5"/>
<dbReference type="AlphaFoldDB" id="A0AAX1NE61"/>
<proteinExistence type="predicted"/>
<keyword evidence="2 5" id="KW-0012">Acyltransferase</keyword>
<dbReference type="Gene3D" id="3.40.47.10">
    <property type="match status" value="1"/>
</dbReference>
<evidence type="ECO:0000256" key="2">
    <source>
        <dbReference type="ARBA" id="ARBA00023315"/>
    </source>
</evidence>
<dbReference type="InterPro" id="IPR016039">
    <property type="entry name" value="Thiolase-like"/>
</dbReference>